<feature type="transmembrane region" description="Helical" evidence="2">
    <location>
        <begin position="150"/>
        <end position="173"/>
    </location>
</feature>
<evidence type="ECO:0000256" key="2">
    <source>
        <dbReference type="SAM" id="Phobius"/>
    </source>
</evidence>
<reference evidence="3 4" key="1">
    <citation type="journal article" date="2019" name="Int. J. Syst. Evol. Microbiol.">
        <title>The Global Catalogue of Microorganisms (GCM) 10K type strain sequencing project: providing services to taxonomists for standard genome sequencing and annotation.</title>
        <authorList>
            <consortium name="The Broad Institute Genomics Platform"/>
            <consortium name="The Broad Institute Genome Sequencing Center for Infectious Disease"/>
            <person name="Wu L."/>
            <person name="Ma J."/>
        </authorList>
    </citation>
    <scope>NUCLEOTIDE SEQUENCE [LARGE SCALE GENOMIC DNA]</scope>
    <source>
        <strain evidence="3 4">JCM 16014</strain>
    </source>
</reference>
<dbReference type="Proteomes" id="UP001500751">
    <property type="component" value="Unassembled WGS sequence"/>
</dbReference>
<gene>
    <name evidence="3" type="ORF">GCM10009839_78000</name>
</gene>
<dbReference type="RefSeq" id="WP_344670757.1">
    <property type="nucleotide sequence ID" value="NZ_BAAAQN010000066.1"/>
</dbReference>
<feature type="transmembrane region" description="Helical" evidence="2">
    <location>
        <begin position="116"/>
        <end position="138"/>
    </location>
</feature>
<feature type="transmembrane region" description="Helical" evidence="2">
    <location>
        <begin position="320"/>
        <end position="344"/>
    </location>
</feature>
<name>A0ABN2VA76_9ACTN</name>
<feature type="region of interest" description="Disordered" evidence="1">
    <location>
        <begin position="85"/>
        <end position="107"/>
    </location>
</feature>
<feature type="transmembrane region" description="Helical" evidence="2">
    <location>
        <begin position="372"/>
        <end position="389"/>
    </location>
</feature>
<keyword evidence="2" id="KW-1133">Transmembrane helix</keyword>
<feature type="transmembrane region" description="Helical" evidence="2">
    <location>
        <begin position="253"/>
        <end position="273"/>
    </location>
</feature>
<proteinExistence type="predicted"/>
<evidence type="ECO:0008006" key="5">
    <source>
        <dbReference type="Google" id="ProtNLM"/>
    </source>
</evidence>
<sequence length="401" mass="44313">MSGATRIRLHHLTFVDEGDEVLVGRPDTEAYAVLPVDGADLLRQLQDHTIPEAVAWYEQAYQETPDIESFLDDLRELGFIHELDSDSDSDSDNNNDSDNASAPPPPPVRLHRLAKAVFSAPAWLLYTALATTAVAVLVTVPQVRPGPSRVFFAGTLWLVPFVLVAVEIPLIYLHEMFHVLAGRRLGAASRISIGHRLYFVVFQTTLTGIYSVPRRKRVFPFLAGMVSDILVFSALILFAAADRTDAGTPGLPGRIAIAAAYFTALRFLWQFLIFMETDVHHVLATVLGRTDLRGLTQTYLRSLLRPRAERPAMTERDRAVLRWFGPLTVACVTAAMAFGLYSLVRVLSTYTTQLTHGFGAGAGTGRFWDSTFSVFFVVGQFVLAGVLAARDRRARQKGLPQ</sequence>
<evidence type="ECO:0000256" key="1">
    <source>
        <dbReference type="SAM" id="MobiDB-lite"/>
    </source>
</evidence>
<evidence type="ECO:0000313" key="4">
    <source>
        <dbReference type="Proteomes" id="UP001500751"/>
    </source>
</evidence>
<evidence type="ECO:0000313" key="3">
    <source>
        <dbReference type="EMBL" id="GAA2057081.1"/>
    </source>
</evidence>
<protein>
    <recommendedName>
        <fullName evidence="5">PqqD family protein</fullName>
    </recommendedName>
</protein>
<dbReference type="EMBL" id="BAAAQN010000066">
    <property type="protein sequence ID" value="GAA2057081.1"/>
    <property type="molecule type" value="Genomic_DNA"/>
</dbReference>
<organism evidence="3 4">
    <name type="scientific">Catenulispora yoronensis</name>
    <dbReference type="NCBI Taxonomy" id="450799"/>
    <lineage>
        <taxon>Bacteria</taxon>
        <taxon>Bacillati</taxon>
        <taxon>Actinomycetota</taxon>
        <taxon>Actinomycetes</taxon>
        <taxon>Catenulisporales</taxon>
        <taxon>Catenulisporaceae</taxon>
        <taxon>Catenulispora</taxon>
    </lineage>
</organism>
<keyword evidence="2" id="KW-0812">Transmembrane</keyword>
<comment type="caution">
    <text evidence="3">The sequence shown here is derived from an EMBL/GenBank/DDBJ whole genome shotgun (WGS) entry which is preliminary data.</text>
</comment>
<feature type="transmembrane region" description="Helical" evidence="2">
    <location>
        <begin position="218"/>
        <end position="241"/>
    </location>
</feature>
<accession>A0ABN2VA76</accession>
<keyword evidence="4" id="KW-1185">Reference proteome</keyword>
<keyword evidence="2" id="KW-0472">Membrane</keyword>
<feature type="compositionally biased region" description="Acidic residues" evidence="1">
    <location>
        <begin position="85"/>
        <end position="95"/>
    </location>
</feature>
<feature type="transmembrane region" description="Helical" evidence="2">
    <location>
        <begin position="193"/>
        <end position="212"/>
    </location>
</feature>